<feature type="transmembrane region" description="Helical" evidence="1">
    <location>
        <begin position="12"/>
        <end position="32"/>
    </location>
</feature>
<dbReference type="AlphaFoldDB" id="B9HCT4"/>
<evidence type="ECO:0000313" key="2">
    <source>
        <dbReference type="EMBL" id="PNT29141.1"/>
    </source>
</evidence>
<keyword evidence="1" id="KW-1133">Transmembrane helix</keyword>
<accession>B9HCT4</accession>
<sequence length="51" mass="5752">MSASKEEGESGQLWFLSWFGVSFFTVLLLVIVRRSGVWILGDDRVIYGLSV</sequence>
<reference evidence="2 3" key="1">
    <citation type="journal article" date="2006" name="Science">
        <title>The genome of black cottonwood, Populus trichocarpa (Torr. &amp; Gray).</title>
        <authorList>
            <person name="Tuskan G.A."/>
            <person name="Difazio S."/>
            <person name="Jansson S."/>
            <person name="Bohlmann J."/>
            <person name="Grigoriev I."/>
            <person name="Hellsten U."/>
            <person name="Putnam N."/>
            <person name="Ralph S."/>
            <person name="Rombauts S."/>
            <person name="Salamov A."/>
            <person name="Schein J."/>
            <person name="Sterck L."/>
            <person name="Aerts A."/>
            <person name="Bhalerao R.R."/>
            <person name="Bhalerao R.P."/>
            <person name="Blaudez D."/>
            <person name="Boerjan W."/>
            <person name="Brun A."/>
            <person name="Brunner A."/>
            <person name="Busov V."/>
            <person name="Campbell M."/>
            <person name="Carlson J."/>
            <person name="Chalot M."/>
            <person name="Chapman J."/>
            <person name="Chen G.L."/>
            <person name="Cooper D."/>
            <person name="Coutinho P.M."/>
            <person name="Couturier J."/>
            <person name="Covert S."/>
            <person name="Cronk Q."/>
            <person name="Cunningham R."/>
            <person name="Davis J."/>
            <person name="Degroeve S."/>
            <person name="Dejardin A."/>
            <person name="Depamphilis C."/>
            <person name="Detter J."/>
            <person name="Dirks B."/>
            <person name="Dubchak I."/>
            <person name="Duplessis S."/>
            <person name="Ehlting J."/>
            <person name="Ellis B."/>
            <person name="Gendler K."/>
            <person name="Goodstein D."/>
            <person name="Gribskov M."/>
            <person name="Grimwood J."/>
            <person name="Groover A."/>
            <person name="Gunter L."/>
            <person name="Hamberger B."/>
            <person name="Heinze B."/>
            <person name="Helariutta Y."/>
            <person name="Henrissat B."/>
            <person name="Holligan D."/>
            <person name="Holt R."/>
            <person name="Huang W."/>
            <person name="Islam-Faridi N."/>
            <person name="Jones S."/>
            <person name="Jones-Rhoades M."/>
            <person name="Jorgensen R."/>
            <person name="Joshi C."/>
            <person name="Kangasjarvi J."/>
            <person name="Karlsson J."/>
            <person name="Kelleher C."/>
            <person name="Kirkpatrick R."/>
            <person name="Kirst M."/>
            <person name="Kohler A."/>
            <person name="Kalluri U."/>
            <person name="Larimer F."/>
            <person name="Leebens-Mack J."/>
            <person name="Leple J.C."/>
            <person name="Locascio P."/>
            <person name="Lou Y."/>
            <person name="Lucas S."/>
            <person name="Martin F."/>
            <person name="Montanini B."/>
            <person name="Napoli C."/>
            <person name="Nelson D.R."/>
            <person name="Nelson C."/>
            <person name="Nieminen K."/>
            <person name="Nilsson O."/>
            <person name="Pereda V."/>
            <person name="Peter G."/>
            <person name="Philippe R."/>
            <person name="Pilate G."/>
            <person name="Poliakov A."/>
            <person name="Razumovskaya J."/>
            <person name="Richardson P."/>
            <person name="Rinaldi C."/>
            <person name="Ritland K."/>
            <person name="Rouze P."/>
            <person name="Ryaboy D."/>
            <person name="Schmutz J."/>
            <person name="Schrader J."/>
            <person name="Segerman B."/>
            <person name="Shin H."/>
            <person name="Siddiqui A."/>
            <person name="Sterky F."/>
            <person name="Terry A."/>
            <person name="Tsai C.J."/>
            <person name="Uberbacher E."/>
            <person name="Unneberg P."/>
            <person name="Vahala J."/>
            <person name="Wall K."/>
            <person name="Wessler S."/>
            <person name="Yang G."/>
            <person name="Yin T."/>
            <person name="Douglas C."/>
            <person name="Marra M."/>
            <person name="Sandberg G."/>
            <person name="Van de Peer Y."/>
            <person name="Rokhsar D."/>
        </authorList>
    </citation>
    <scope>NUCLEOTIDE SEQUENCE [LARGE SCALE GENOMIC DNA]</scope>
    <source>
        <strain evidence="3">cv. Nisqually</strain>
    </source>
</reference>
<organism evidence="2 3">
    <name type="scientific">Populus trichocarpa</name>
    <name type="common">Western balsam poplar</name>
    <name type="synonym">Populus balsamifera subsp. trichocarpa</name>
    <dbReference type="NCBI Taxonomy" id="3694"/>
    <lineage>
        <taxon>Eukaryota</taxon>
        <taxon>Viridiplantae</taxon>
        <taxon>Streptophyta</taxon>
        <taxon>Embryophyta</taxon>
        <taxon>Tracheophyta</taxon>
        <taxon>Spermatophyta</taxon>
        <taxon>Magnoliopsida</taxon>
        <taxon>eudicotyledons</taxon>
        <taxon>Gunneridae</taxon>
        <taxon>Pentapetalae</taxon>
        <taxon>rosids</taxon>
        <taxon>fabids</taxon>
        <taxon>Malpighiales</taxon>
        <taxon>Salicaceae</taxon>
        <taxon>Saliceae</taxon>
        <taxon>Populus</taxon>
    </lineage>
</organism>
<keyword evidence="1" id="KW-0812">Transmembrane</keyword>
<dbReference type="HOGENOM" id="CLU_3109962_0_0_1"/>
<dbReference type="Proteomes" id="UP000006729">
    <property type="component" value="Chromosome 6"/>
</dbReference>
<evidence type="ECO:0000256" key="1">
    <source>
        <dbReference type="SAM" id="Phobius"/>
    </source>
</evidence>
<protein>
    <submittedName>
        <fullName evidence="2">Uncharacterized protein</fullName>
    </submittedName>
</protein>
<keyword evidence="3" id="KW-1185">Reference proteome</keyword>
<gene>
    <name evidence="2" type="ORF">POPTR_006G012600</name>
</gene>
<name>B9HCT4_POPTR</name>
<keyword evidence="1" id="KW-0472">Membrane</keyword>
<dbReference type="InParanoid" id="B9HCT4"/>
<dbReference type="EMBL" id="CM009295">
    <property type="protein sequence ID" value="PNT29141.1"/>
    <property type="molecule type" value="Genomic_DNA"/>
</dbReference>
<proteinExistence type="predicted"/>
<evidence type="ECO:0000313" key="3">
    <source>
        <dbReference type="Proteomes" id="UP000006729"/>
    </source>
</evidence>